<keyword evidence="3 7" id="KW-0653">Protein transport</keyword>
<evidence type="ECO:0000256" key="7">
    <source>
        <dbReference type="HAMAP-Rule" id="MF_00902"/>
    </source>
</evidence>
<dbReference type="Pfam" id="PF00902">
    <property type="entry name" value="TatC"/>
    <property type="match status" value="1"/>
</dbReference>
<proteinExistence type="inferred from homology"/>
<keyword evidence="5 7" id="KW-0811">Translocation</keyword>
<dbReference type="Proteomes" id="UP000185478">
    <property type="component" value="Chromosome"/>
</dbReference>
<dbReference type="GO" id="GO:0009977">
    <property type="term" value="F:proton motive force dependent protein transmembrane transporter activity"/>
    <property type="evidence" value="ECO:0007669"/>
    <property type="project" value="TreeGrafter"/>
</dbReference>
<feature type="transmembrane region" description="Helical" evidence="7">
    <location>
        <begin position="102"/>
        <end position="123"/>
    </location>
</feature>
<protein>
    <recommendedName>
        <fullName evidence="7">Sec-independent protein translocase protein TatC</fullName>
    </recommendedName>
</protein>
<dbReference type="NCBIfam" id="TIGR00945">
    <property type="entry name" value="tatC"/>
    <property type="match status" value="1"/>
</dbReference>
<dbReference type="InterPro" id="IPR002033">
    <property type="entry name" value="TatC"/>
</dbReference>
<dbReference type="GO" id="GO:0043953">
    <property type="term" value="P:protein transport by the Tat complex"/>
    <property type="evidence" value="ECO:0007669"/>
    <property type="project" value="UniProtKB-UniRule"/>
</dbReference>
<dbReference type="STRING" id="1431546.CAQU_06315"/>
<dbReference type="GO" id="GO:0065002">
    <property type="term" value="P:intracellular protein transmembrane transport"/>
    <property type="evidence" value="ECO:0007669"/>
    <property type="project" value="TreeGrafter"/>
</dbReference>
<comment type="subunit">
    <text evidence="7">The Tat system comprises two distinct complexes: a TatABC complex, containing multiple copies of TatA, TatB and TatC subunits, and a separate TatA complex, containing only TatA subunits. Substrates initially bind to the TatABC complex, which probably triggers association of the separate TatA complex to form the active translocon.</text>
</comment>
<keyword evidence="6 7" id="KW-0472">Membrane</keyword>
<comment type="similarity">
    <text evidence="7">Belongs to the TatC family.</text>
</comment>
<accession>A0A1L7CFY1</accession>
<feature type="region of interest" description="Disordered" evidence="8">
    <location>
        <begin position="272"/>
        <end position="372"/>
    </location>
</feature>
<keyword evidence="4 7" id="KW-1133">Transmembrane helix</keyword>
<feature type="transmembrane region" description="Helical" evidence="7">
    <location>
        <begin position="220"/>
        <end position="237"/>
    </location>
</feature>
<dbReference type="RefSeq" id="WP_075726148.1">
    <property type="nucleotide sequence ID" value="NZ_CP009245.1"/>
</dbReference>
<dbReference type="PANTHER" id="PTHR30371:SF0">
    <property type="entry name" value="SEC-INDEPENDENT PROTEIN TRANSLOCASE PROTEIN TATC, CHLOROPLASTIC-RELATED"/>
    <property type="match status" value="1"/>
</dbReference>
<evidence type="ECO:0000313" key="10">
    <source>
        <dbReference type="Proteomes" id="UP000185478"/>
    </source>
</evidence>
<dbReference type="OrthoDB" id="9777044at2"/>
<reference evidence="9 10" key="1">
    <citation type="submission" date="2014-08" db="EMBL/GenBank/DDBJ databases">
        <title>Complete genome sequence of Corynebacterium aquilae S-613T(T) (=DSM 44791(T)), isolated from the choana of a healthy golden eagle.</title>
        <authorList>
            <person name="Ruckert C."/>
            <person name="Albersmeier A."/>
            <person name="Winkler A."/>
            <person name="Kalinowski J."/>
        </authorList>
    </citation>
    <scope>NUCLEOTIDE SEQUENCE [LARGE SCALE GENOMIC DNA]</scope>
    <source>
        <strain evidence="9 10">S-613</strain>
    </source>
</reference>
<feature type="transmembrane region" description="Helical" evidence="7">
    <location>
        <begin position="32"/>
        <end position="50"/>
    </location>
</feature>
<evidence type="ECO:0000256" key="4">
    <source>
        <dbReference type="ARBA" id="ARBA00022989"/>
    </source>
</evidence>
<feature type="transmembrane region" description="Helical" evidence="7">
    <location>
        <begin position="181"/>
        <end position="208"/>
    </location>
</feature>
<evidence type="ECO:0000256" key="2">
    <source>
        <dbReference type="ARBA" id="ARBA00022692"/>
    </source>
</evidence>
<comment type="subcellular location">
    <subcellularLocation>
        <location evidence="7">Cell membrane</location>
        <topology evidence="7">Multi-pass membrane protein</topology>
    </subcellularLocation>
    <subcellularLocation>
        <location evidence="1">Membrane</location>
        <topology evidence="1">Multi-pass membrane protein</topology>
    </subcellularLocation>
</comment>
<keyword evidence="2 7" id="KW-0812">Transmembrane</keyword>
<evidence type="ECO:0000313" key="9">
    <source>
        <dbReference type="EMBL" id="APT84747.1"/>
    </source>
</evidence>
<comment type="function">
    <text evidence="7">Part of the twin-arginine translocation (Tat) system that transports large folded proteins containing a characteristic twin-arginine motif in their signal peptide across membranes. Together with TatB, TatC is part of a receptor directly interacting with Tat signal peptides.</text>
</comment>
<evidence type="ECO:0000256" key="8">
    <source>
        <dbReference type="SAM" id="MobiDB-lite"/>
    </source>
</evidence>
<evidence type="ECO:0000256" key="6">
    <source>
        <dbReference type="ARBA" id="ARBA00023136"/>
    </source>
</evidence>
<gene>
    <name evidence="7" type="primary">tatC</name>
    <name evidence="9" type="ORF">CAQU_06315</name>
</gene>
<dbReference type="PROSITE" id="PS01218">
    <property type="entry name" value="TATC"/>
    <property type="match status" value="1"/>
</dbReference>
<dbReference type="HAMAP" id="MF_00902">
    <property type="entry name" value="TatC"/>
    <property type="match status" value="1"/>
</dbReference>
<name>A0A1L7CFY1_9CORY</name>
<evidence type="ECO:0000256" key="1">
    <source>
        <dbReference type="ARBA" id="ARBA00004141"/>
    </source>
</evidence>
<dbReference type="AlphaFoldDB" id="A0A1L7CFY1"/>
<keyword evidence="10" id="KW-1185">Reference proteome</keyword>
<organism evidence="9 10">
    <name type="scientific">Corynebacterium aquilae DSM 44791</name>
    <dbReference type="NCBI Taxonomy" id="1431546"/>
    <lineage>
        <taxon>Bacteria</taxon>
        <taxon>Bacillati</taxon>
        <taxon>Actinomycetota</taxon>
        <taxon>Actinomycetes</taxon>
        <taxon>Mycobacteriales</taxon>
        <taxon>Corynebacteriaceae</taxon>
        <taxon>Corynebacterium</taxon>
    </lineage>
</organism>
<sequence>MSTTTKRRRRTKRPADGSMSLVEHIQELRRRLILSLLAIAVGTVVGYIWYQRSLFGLPTLGDLLREPYCQLPPSKRIMSSADGECRLLATSPFEMFMLRLKVGALAGAVLTSPFWMAQIWGFINPGLLKNERRGALAFISVAVALFVAGAILAYYVVSIGLEFLMTLGDNTQIAALNGERYYHFLFSLLLIFGVSFEVPLIIATLNILGILTYDTIKGKRRIIIMLVFVFAAFMTPGQDPYSMTALALALTFLVEMSLQFCRFNDKRRNLDRPDWMDIDDDEASGPISPAGGIGASGGIEAPAPVGAASPLGADPADPIAAEPLPPVSPVTPSQRPTAGGVNRVDPRLPNMQGAEQRGNLAERPTSDFDDVL</sequence>
<dbReference type="EMBL" id="CP009245">
    <property type="protein sequence ID" value="APT84747.1"/>
    <property type="molecule type" value="Genomic_DNA"/>
</dbReference>
<keyword evidence="7" id="KW-1003">Cell membrane</keyword>
<keyword evidence="7" id="KW-0813">Transport</keyword>
<evidence type="ECO:0000256" key="3">
    <source>
        <dbReference type="ARBA" id="ARBA00022927"/>
    </source>
</evidence>
<feature type="transmembrane region" description="Helical" evidence="7">
    <location>
        <begin position="243"/>
        <end position="263"/>
    </location>
</feature>
<dbReference type="GO" id="GO:0033281">
    <property type="term" value="C:TAT protein transport complex"/>
    <property type="evidence" value="ECO:0007669"/>
    <property type="project" value="UniProtKB-UniRule"/>
</dbReference>
<dbReference type="PANTHER" id="PTHR30371">
    <property type="entry name" value="SEC-INDEPENDENT PROTEIN TRANSLOCASE PROTEIN TATC"/>
    <property type="match status" value="1"/>
</dbReference>
<feature type="transmembrane region" description="Helical" evidence="7">
    <location>
        <begin position="135"/>
        <end position="161"/>
    </location>
</feature>
<dbReference type="KEGG" id="caqu:CAQU_06315"/>
<dbReference type="InterPro" id="IPR019820">
    <property type="entry name" value="Sec-indep_translocase_CS"/>
</dbReference>
<evidence type="ECO:0000256" key="5">
    <source>
        <dbReference type="ARBA" id="ARBA00023010"/>
    </source>
</evidence>
<dbReference type="PRINTS" id="PR01840">
    <property type="entry name" value="TATCFAMILY"/>
</dbReference>